<keyword evidence="3 5" id="KW-0560">Oxidoreductase</keyword>
<evidence type="ECO:0000256" key="1">
    <source>
        <dbReference type="ARBA" id="ARBA00005869"/>
    </source>
</evidence>
<evidence type="ECO:0000256" key="3">
    <source>
        <dbReference type="ARBA" id="ARBA00023002"/>
    </source>
</evidence>
<keyword evidence="5" id="KW-0274">FAD</keyword>
<name>A0A9N9JMZ8_9GLOM</name>
<keyword evidence="8" id="KW-1185">Reference proteome</keyword>
<keyword evidence="4 5" id="KW-0642">Proline metabolism</keyword>
<organism evidence="7 8">
    <name type="scientific">Racocetra fulgida</name>
    <dbReference type="NCBI Taxonomy" id="60492"/>
    <lineage>
        <taxon>Eukaryota</taxon>
        <taxon>Fungi</taxon>
        <taxon>Fungi incertae sedis</taxon>
        <taxon>Mucoromycota</taxon>
        <taxon>Glomeromycotina</taxon>
        <taxon>Glomeromycetes</taxon>
        <taxon>Diversisporales</taxon>
        <taxon>Gigasporaceae</taxon>
        <taxon>Racocetra</taxon>
    </lineage>
</organism>
<sequence>ETDEECIDTMSKLRKYHIGSILGPSIETDLNQDESSSDIENDEKFNQVTNNYLSCIKTMSKLPNSFVAVKITGLSDPLILKNLTLTLNSLNKAFDQFDNDQDGTLRKSELKNLFVNIFGESESRLIERVLNKADSDNKLIDRLDYFKILLDNRDFMIKHSMLNQKMIKAFNQLSTRLEQISKTAYQYNVKLLIDAEQTYFQPAIDYVAMGLSLKYNKFTDENNGPIIFNTYQMYLKDSSSRLKRDYELSRRNKFVFAAKLVRGAYMTSERLIANESGYPDPIHDSLEDTHESYNGAVTFLLSELYKSKKNLEAKNVNDGSIYDSNISNNPLAS</sequence>
<dbReference type="GO" id="GO:0010133">
    <property type="term" value="P:L-proline catabolic process to L-glutamate"/>
    <property type="evidence" value="ECO:0007669"/>
    <property type="project" value="TreeGrafter"/>
</dbReference>
<dbReference type="PANTHER" id="PTHR13914:SF0">
    <property type="entry name" value="PROLINE DEHYDROGENASE 1, MITOCHONDRIAL"/>
    <property type="match status" value="1"/>
</dbReference>
<dbReference type="AlphaFoldDB" id="A0A9N9JMZ8"/>
<dbReference type="EC" id="1.5.5.2" evidence="2 5"/>
<dbReference type="InterPro" id="IPR002048">
    <property type="entry name" value="EF_hand_dom"/>
</dbReference>
<proteinExistence type="inferred from homology"/>
<dbReference type="GO" id="GO:0005739">
    <property type="term" value="C:mitochondrion"/>
    <property type="evidence" value="ECO:0007669"/>
    <property type="project" value="TreeGrafter"/>
</dbReference>
<dbReference type="PANTHER" id="PTHR13914">
    <property type="entry name" value="PROLINE OXIDASE"/>
    <property type="match status" value="1"/>
</dbReference>
<gene>
    <name evidence="7" type="ORF">RFULGI_LOCUS16286</name>
</gene>
<dbReference type="InterPro" id="IPR011992">
    <property type="entry name" value="EF-hand-dom_pair"/>
</dbReference>
<feature type="domain" description="EF-hand" evidence="6">
    <location>
        <begin position="85"/>
        <end position="120"/>
    </location>
</feature>
<evidence type="ECO:0000259" key="6">
    <source>
        <dbReference type="PROSITE" id="PS50222"/>
    </source>
</evidence>
<dbReference type="PROSITE" id="PS50222">
    <property type="entry name" value="EF_HAND_2"/>
    <property type="match status" value="1"/>
</dbReference>
<evidence type="ECO:0000313" key="7">
    <source>
        <dbReference type="EMBL" id="CAG8786245.1"/>
    </source>
</evidence>
<dbReference type="EMBL" id="CAJVPZ010056882">
    <property type="protein sequence ID" value="CAG8786245.1"/>
    <property type="molecule type" value="Genomic_DNA"/>
</dbReference>
<dbReference type="SUPFAM" id="SSF51730">
    <property type="entry name" value="FAD-linked oxidoreductase"/>
    <property type="match status" value="1"/>
</dbReference>
<dbReference type="OrthoDB" id="2441180at2759"/>
<evidence type="ECO:0000313" key="8">
    <source>
        <dbReference type="Proteomes" id="UP000789396"/>
    </source>
</evidence>
<dbReference type="GO" id="GO:0071949">
    <property type="term" value="F:FAD binding"/>
    <property type="evidence" value="ECO:0007669"/>
    <property type="project" value="TreeGrafter"/>
</dbReference>
<feature type="non-terminal residue" evidence="7">
    <location>
        <position position="1"/>
    </location>
</feature>
<dbReference type="GO" id="GO:0005509">
    <property type="term" value="F:calcium ion binding"/>
    <property type="evidence" value="ECO:0007669"/>
    <property type="project" value="InterPro"/>
</dbReference>
<protein>
    <recommendedName>
        <fullName evidence="2 5">Proline dehydrogenase</fullName>
        <ecNumber evidence="2 5">1.5.5.2</ecNumber>
    </recommendedName>
</protein>
<dbReference type="Proteomes" id="UP000789396">
    <property type="component" value="Unassembled WGS sequence"/>
</dbReference>
<dbReference type="GO" id="GO:0004657">
    <property type="term" value="F:proline dehydrogenase activity"/>
    <property type="evidence" value="ECO:0007669"/>
    <property type="project" value="UniProtKB-EC"/>
</dbReference>
<dbReference type="Pfam" id="PF01619">
    <property type="entry name" value="Pro_dh"/>
    <property type="match status" value="1"/>
</dbReference>
<dbReference type="InterPro" id="IPR029041">
    <property type="entry name" value="FAD-linked_oxidoreductase-like"/>
</dbReference>
<evidence type="ECO:0000256" key="2">
    <source>
        <dbReference type="ARBA" id="ARBA00012695"/>
    </source>
</evidence>
<feature type="non-terminal residue" evidence="7">
    <location>
        <position position="333"/>
    </location>
</feature>
<comment type="similarity">
    <text evidence="1 5">Belongs to the proline oxidase family.</text>
</comment>
<accession>A0A9N9JMZ8</accession>
<evidence type="ECO:0000256" key="4">
    <source>
        <dbReference type="ARBA" id="ARBA00023062"/>
    </source>
</evidence>
<comment type="caution">
    <text evidence="7">The sequence shown here is derived from an EMBL/GenBank/DDBJ whole genome shotgun (WGS) entry which is preliminary data.</text>
</comment>
<dbReference type="SUPFAM" id="SSF47473">
    <property type="entry name" value="EF-hand"/>
    <property type="match status" value="1"/>
</dbReference>
<comment type="function">
    <text evidence="5">Converts proline to delta-1-pyrroline-5-carboxylate.</text>
</comment>
<reference evidence="7" key="1">
    <citation type="submission" date="2021-06" db="EMBL/GenBank/DDBJ databases">
        <authorList>
            <person name="Kallberg Y."/>
            <person name="Tangrot J."/>
            <person name="Rosling A."/>
        </authorList>
    </citation>
    <scope>NUCLEOTIDE SEQUENCE</scope>
    <source>
        <strain evidence="7">IN212</strain>
    </source>
</reference>
<dbReference type="InterPro" id="IPR015659">
    <property type="entry name" value="Proline_oxidase"/>
</dbReference>
<comment type="catalytic activity">
    <reaction evidence="5">
        <text>L-proline + a quinone = (S)-1-pyrroline-5-carboxylate + a quinol + H(+)</text>
        <dbReference type="Rhea" id="RHEA:23784"/>
        <dbReference type="ChEBI" id="CHEBI:15378"/>
        <dbReference type="ChEBI" id="CHEBI:17388"/>
        <dbReference type="ChEBI" id="CHEBI:24646"/>
        <dbReference type="ChEBI" id="CHEBI:60039"/>
        <dbReference type="ChEBI" id="CHEBI:132124"/>
        <dbReference type="EC" id="1.5.5.2"/>
    </reaction>
</comment>
<evidence type="ECO:0000256" key="5">
    <source>
        <dbReference type="RuleBase" id="RU364054"/>
    </source>
</evidence>
<comment type="cofactor">
    <cofactor evidence="5">
        <name>FAD</name>
        <dbReference type="ChEBI" id="CHEBI:57692"/>
    </cofactor>
</comment>
<keyword evidence="5" id="KW-0285">Flavoprotein</keyword>
<dbReference type="Gene3D" id="1.10.238.10">
    <property type="entry name" value="EF-hand"/>
    <property type="match status" value="1"/>
</dbReference>
<dbReference type="Gene3D" id="3.20.20.220">
    <property type="match status" value="1"/>
</dbReference>
<dbReference type="InterPro" id="IPR002872">
    <property type="entry name" value="Proline_DH_dom"/>
</dbReference>